<reference evidence="1 2" key="1">
    <citation type="submission" date="2017-03" db="EMBL/GenBank/DDBJ databases">
        <authorList>
            <person name="Afonso C.L."/>
            <person name="Miller P.J."/>
            <person name="Scott M.A."/>
            <person name="Spackman E."/>
            <person name="Goraichik I."/>
            <person name="Dimitrov K.M."/>
            <person name="Suarez D.L."/>
            <person name="Swayne D.E."/>
        </authorList>
    </citation>
    <scope>NUCLEOTIDE SEQUENCE [LARGE SCALE GENOMIC DNA]</scope>
    <source>
        <strain evidence="1">PRJEB14757</strain>
    </source>
</reference>
<dbReference type="STRING" id="1246637.MTBBW1_2300002"/>
<evidence type="ECO:0000313" key="1">
    <source>
        <dbReference type="EMBL" id="SLM30530.1"/>
    </source>
</evidence>
<accession>A0A1W1HDH7</accession>
<dbReference type="EMBL" id="FWEV01000147">
    <property type="protein sequence ID" value="SLM30530.1"/>
    <property type="molecule type" value="Genomic_DNA"/>
</dbReference>
<keyword evidence="2" id="KW-1185">Reference proteome</keyword>
<organism evidence="1 2">
    <name type="scientific">Desulfamplus magnetovallimortis</name>
    <dbReference type="NCBI Taxonomy" id="1246637"/>
    <lineage>
        <taxon>Bacteria</taxon>
        <taxon>Pseudomonadati</taxon>
        <taxon>Thermodesulfobacteriota</taxon>
        <taxon>Desulfobacteria</taxon>
        <taxon>Desulfobacterales</taxon>
        <taxon>Desulfobacteraceae</taxon>
        <taxon>Desulfamplus</taxon>
    </lineage>
</organism>
<name>A0A1W1HDH7_9BACT</name>
<sequence>MITLQSPKVAFQKRGAMNKYIKRDRFDFEIGYLTQSPCLKCKRRKESPKCQSSCKLINTIRTILAAGISCQVNNNEI</sequence>
<protein>
    <submittedName>
        <fullName evidence="1">Uncharacterized protein</fullName>
    </submittedName>
</protein>
<dbReference type="Proteomes" id="UP000191931">
    <property type="component" value="Unassembled WGS sequence"/>
</dbReference>
<proteinExistence type="predicted"/>
<evidence type="ECO:0000313" key="2">
    <source>
        <dbReference type="Proteomes" id="UP000191931"/>
    </source>
</evidence>
<gene>
    <name evidence="1" type="ORF">MTBBW1_2300002</name>
</gene>
<dbReference type="AlphaFoldDB" id="A0A1W1HDH7"/>